<proteinExistence type="predicted"/>
<comment type="cofactor">
    <cofactor evidence="1">
        <name>Mg(2+)</name>
        <dbReference type="ChEBI" id="CHEBI:18420"/>
    </cofactor>
</comment>
<dbReference type="PANTHER" id="PTHR13794:SF58">
    <property type="entry name" value="MITOCHONDRIAL ENOLASE SUPERFAMILY MEMBER 1"/>
    <property type="match status" value="1"/>
</dbReference>
<reference evidence="5 6" key="1">
    <citation type="submission" date="2019-08" db="EMBL/GenBank/DDBJ databases">
        <title>Hyperibacter terrae gen. nov., sp. nov. and Hyperibacter viscosus sp. nov., two new members in the family Rhodospirillaceae isolated from the rhizosphere of Hypericum perforatum.</title>
        <authorList>
            <person name="Noviana Z."/>
        </authorList>
    </citation>
    <scope>NUCLEOTIDE SEQUENCE [LARGE SCALE GENOMIC DNA]</scope>
    <source>
        <strain evidence="5 6">R5913</strain>
    </source>
</reference>
<dbReference type="OrthoDB" id="5290054at2"/>
<dbReference type="GO" id="GO:0016836">
    <property type="term" value="F:hydro-lyase activity"/>
    <property type="evidence" value="ECO:0007669"/>
    <property type="project" value="TreeGrafter"/>
</dbReference>
<evidence type="ECO:0000256" key="1">
    <source>
        <dbReference type="ARBA" id="ARBA00001946"/>
    </source>
</evidence>
<organism evidence="5 6">
    <name type="scientific">Hypericibacter terrae</name>
    <dbReference type="NCBI Taxonomy" id="2602015"/>
    <lineage>
        <taxon>Bacteria</taxon>
        <taxon>Pseudomonadati</taxon>
        <taxon>Pseudomonadota</taxon>
        <taxon>Alphaproteobacteria</taxon>
        <taxon>Rhodospirillales</taxon>
        <taxon>Dongiaceae</taxon>
        <taxon>Hypericibacter</taxon>
    </lineage>
</organism>
<dbReference type="CDD" id="cd03316">
    <property type="entry name" value="MR_like"/>
    <property type="match status" value="1"/>
</dbReference>
<dbReference type="SFLD" id="SFLDG00179">
    <property type="entry name" value="mandelate_racemase"/>
    <property type="match status" value="1"/>
</dbReference>
<feature type="domain" description="Mandelate racemase/muconate lactonizing enzyme C-terminal" evidence="4">
    <location>
        <begin position="148"/>
        <end position="248"/>
    </location>
</feature>
<dbReference type="Pfam" id="PF13378">
    <property type="entry name" value="MR_MLE_C"/>
    <property type="match status" value="1"/>
</dbReference>
<evidence type="ECO:0000313" key="6">
    <source>
        <dbReference type="Proteomes" id="UP000326202"/>
    </source>
</evidence>
<accession>A0A5J6MTQ6</accession>
<dbReference type="InterPro" id="IPR013341">
    <property type="entry name" value="Mandelate_racemase_N_dom"/>
</dbReference>
<dbReference type="InterPro" id="IPR029065">
    <property type="entry name" value="Enolase_C-like"/>
</dbReference>
<dbReference type="SMART" id="SM00922">
    <property type="entry name" value="MR_MLE"/>
    <property type="match status" value="1"/>
</dbReference>
<dbReference type="Gene3D" id="3.30.390.10">
    <property type="entry name" value="Enolase-like, N-terminal domain"/>
    <property type="match status" value="1"/>
</dbReference>
<dbReference type="KEGG" id="htq:FRZ44_47230"/>
<dbReference type="PANTHER" id="PTHR13794">
    <property type="entry name" value="ENOLASE SUPERFAMILY, MANDELATE RACEMASE"/>
    <property type="match status" value="1"/>
</dbReference>
<dbReference type="Gene3D" id="3.20.20.120">
    <property type="entry name" value="Enolase-like C-terminal domain"/>
    <property type="match status" value="1"/>
</dbReference>
<protein>
    <submittedName>
        <fullName evidence="5">Mandelate racemase</fullName>
    </submittedName>
</protein>
<dbReference type="SUPFAM" id="SSF54826">
    <property type="entry name" value="Enolase N-terminal domain-like"/>
    <property type="match status" value="1"/>
</dbReference>
<sequence>MKVTDIEVIELRTPGWTGTTFDGSYDNCVVLVHTDQGISGLAEVDSVPSVIRAIVEAPRSHTHAMGLKSILVGKDPSDVEALWDEMYDATSYYGRRGAVIHAISAVDIALWDLRGKVKSKPLSEILGARKQRDRILAYGTVYPLGETPDEVRRTIDRGLKLGLRCIKIVADPFWREDLAKTTSLIRAAREHVGPGVRLMVDAATAWSKAEEGLPLMPIFREYDFYWVEAPLPLDDMEGHARFQGFGVPIGGGDLGLTTHYEYEQMFDVGKIDIAQPDVTMVGGLTELLRLSAIAKKRGKRVVTHGYKSNITIAANLAFLAQHWADEVLEYSTSESALRWELTKERFPIDKDGKVAVPTGPGLGVSLDPKVVERFRVR</sequence>
<evidence type="ECO:0000256" key="3">
    <source>
        <dbReference type="ARBA" id="ARBA00022842"/>
    </source>
</evidence>
<gene>
    <name evidence="5" type="ORF">FRZ44_47230</name>
</gene>
<dbReference type="InterPro" id="IPR029017">
    <property type="entry name" value="Enolase-like_N"/>
</dbReference>
<keyword evidence="2" id="KW-0479">Metal-binding</keyword>
<dbReference type="Pfam" id="PF02746">
    <property type="entry name" value="MR_MLE_N"/>
    <property type="match status" value="1"/>
</dbReference>
<evidence type="ECO:0000313" key="5">
    <source>
        <dbReference type="EMBL" id="QEX19410.1"/>
    </source>
</evidence>
<dbReference type="InterPro" id="IPR013342">
    <property type="entry name" value="Mandelate_racemase_C"/>
</dbReference>
<dbReference type="InterPro" id="IPR046945">
    <property type="entry name" value="RHMD-like"/>
</dbReference>
<evidence type="ECO:0000256" key="2">
    <source>
        <dbReference type="ARBA" id="ARBA00022723"/>
    </source>
</evidence>
<dbReference type="InterPro" id="IPR036849">
    <property type="entry name" value="Enolase-like_C_sf"/>
</dbReference>
<dbReference type="SUPFAM" id="SSF51604">
    <property type="entry name" value="Enolase C-terminal domain-like"/>
    <property type="match status" value="1"/>
</dbReference>
<dbReference type="EMBL" id="CP042906">
    <property type="protein sequence ID" value="QEX19410.1"/>
    <property type="molecule type" value="Genomic_DNA"/>
</dbReference>
<dbReference type="Proteomes" id="UP000326202">
    <property type="component" value="Chromosome"/>
</dbReference>
<dbReference type="GO" id="GO:0016052">
    <property type="term" value="P:carbohydrate catabolic process"/>
    <property type="evidence" value="ECO:0007669"/>
    <property type="project" value="TreeGrafter"/>
</dbReference>
<keyword evidence="3" id="KW-0460">Magnesium</keyword>
<dbReference type="GO" id="GO:0000287">
    <property type="term" value="F:magnesium ion binding"/>
    <property type="evidence" value="ECO:0007669"/>
    <property type="project" value="TreeGrafter"/>
</dbReference>
<evidence type="ECO:0000259" key="4">
    <source>
        <dbReference type="SMART" id="SM00922"/>
    </source>
</evidence>
<dbReference type="SFLD" id="SFLDS00001">
    <property type="entry name" value="Enolase"/>
    <property type="match status" value="1"/>
</dbReference>
<keyword evidence="6" id="KW-1185">Reference proteome</keyword>
<dbReference type="RefSeq" id="WP_151179475.1">
    <property type="nucleotide sequence ID" value="NZ_CP042906.1"/>
</dbReference>
<name>A0A5J6MTQ6_9PROT</name>
<dbReference type="AlphaFoldDB" id="A0A5J6MTQ6"/>